<proteinExistence type="predicted"/>
<protein>
    <submittedName>
        <fullName evidence="2">Bm9189</fullName>
    </submittedName>
</protein>
<feature type="region of interest" description="Disordered" evidence="1">
    <location>
        <begin position="25"/>
        <end position="44"/>
    </location>
</feature>
<gene>
    <name evidence="2" type="primary">Bm9189</name>
    <name evidence="3" type="ORF">Bm1_36900</name>
    <name evidence="2" type="ORF">BM_Bm9189</name>
</gene>
<evidence type="ECO:0000313" key="2">
    <source>
        <dbReference type="EMBL" id="CDP93107.1"/>
    </source>
</evidence>
<evidence type="ECO:0000313" key="3">
    <source>
        <dbReference type="EMBL" id="EDP31635.1"/>
    </source>
</evidence>
<reference evidence="3" key="1">
    <citation type="journal article" date="2007" name="Science">
        <title>Draft genome of the filarial nematode parasite Brugia malayi.</title>
        <authorList>
            <person name="Ghedin E."/>
            <person name="Wang S."/>
            <person name="Spiro D."/>
            <person name="Caler E."/>
            <person name="Zhao Q."/>
            <person name="Crabtree J."/>
            <person name="Allen J.E."/>
            <person name="Delcher A.L."/>
            <person name="Guiliano D.B."/>
            <person name="Miranda-Saavedra D."/>
            <person name="Angiuoli S.V."/>
            <person name="Creasy T."/>
            <person name="Amedeo P."/>
            <person name="Haas B."/>
            <person name="El-Sayed N.M."/>
            <person name="Wortman J.R."/>
            <person name="Feldblyum T."/>
            <person name="Tallon L."/>
            <person name="Schatz M."/>
            <person name="Shumway M."/>
            <person name="Koo H."/>
            <person name="Salzberg S.L."/>
            <person name="Schobel S."/>
            <person name="Pertea M."/>
            <person name="Pop M."/>
            <person name="White O."/>
            <person name="Barton G.J."/>
            <person name="Carlow C.K."/>
            <person name="Crawford M.J."/>
            <person name="Daub J."/>
            <person name="Dimmic M.W."/>
            <person name="Estes C.F."/>
            <person name="Foster J.M."/>
            <person name="Ganatra M."/>
            <person name="Gregory W.F."/>
            <person name="Johnson N.M."/>
            <person name="Jin J."/>
            <person name="Komuniecki R."/>
            <person name="Korf I."/>
            <person name="Kumar S."/>
            <person name="Laney S."/>
            <person name="Li B.W."/>
            <person name="Li W."/>
            <person name="Lindblom T.H."/>
            <person name="Lustigman S."/>
            <person name="Ma D."/>
            <person name="Maina C.V."/>
            <person name="Martin D.M."/>
            <person name="McCarter J.P."/>
            <person name="McReynolds L."/>
            <person name="Mitreva M."/>
            <person name="Nutman T.B."/>
            <person name="Parkinson J."/>
            <person name="Peregrin-Alvarez J.M."/>
            <person name="Poole C."/>
            <person name="Ren Q."/>
            <person name="Saunders L."/>
            <person name="Sluder A.E."/>
            <person name="Smith K."/>
            <person name="Stanke M."/>
            <person name="Unnasch T.R."/>
            <person name="Ware J."/>
            <person name="Wei A.D."/>
            <person name="Weil G."/>
            <person name="Williams D.J."/>
            <person name="Zhang Y."/>
            <person name="Williams S.A."/>
            <person name="Fraser-Liggett C."/>
            <person name="Slatko B."/>
            <person name="Blaxter M.L."/>
            <person name="Scott A.L."/>
        </authorList>
    </citation>
    <scope>NUCLEOTIDE SEQUENCE</scope>
    <source>
        <strain evidence="2">FR3</strain>
    </source>
</reference>
<name>A0A1S0T0E7_BRUMA</name>
<evidence type="ECO:0000256" key="1">
    <source>
        <dbReference type="SAM" id="MobiDB-lite"/>
    </source>
</evidence>
<dbReference type="EMBL" id="LN856865">
    <property type="protein sequence ID" value="CDP93107.1"/>
    <property type="molecule type" value="Genomic_DNA"/>
</dbReference>
<dbReference type="AlphaFoldDB" id="A0A1S0T0E7"/>
<sequence length="102" mass="11823">MEFLQKIPAKQQENQRYVTIVEDDQGISSQQEQGSTEAADKLGENVEQTSIELTIEEKLPRWVLDEVYKWKELDPDWFVSVKRKETINQICGPKNPDDARTA</sequence>
<dbReference type="EMBL" id="DS239411">
    <property type="protein sequence ID" value="EDP31635.1"/>
    <property type="molecule type" value="Genomic_DNA"/>
</dbReference>
<feature type="compositionally biased region" description="Polar residues" evidence="1">
    <location>
        <begin position="26"/>
        <end position="36"/>
    </location>
</feature>
<organism evidence="3">
    <name type="scientific">Brugia malayi</name>
    <name type="common">Filarial nematode worm</name>
    <dbReference type="NCBI Taxonomy" id="6279"/>
    <lineage>
        <taxon>Eukaryota</taxon>
        <taxon>Metazoa</taxon>
        <taxon>Ecdysozoa</taxon>
        <taxon>Nematoda</taxon>
        <taxon>Chromadorea</taxon>
        <taxon>Rhabditida</taxon>
        <taxon>Spirurina</taxon>
        <taxon>Spiruromorpha</taxon>
        <taxon>Filarioidea</taxon>
        <taxon>Onchocercidae</taxon>
        <taxon>Brugia</taxon>
    </lineage>
</organism>
<accession>A0A1S0T0E7</accession>
<reference evidence="2" key="2">
    <citation type="submission" date="2012-12" db="EMBL/GenBank/DDBJ databases">
        <authorList>
            <consortium name="WormBase Consortium"/>
            <person name="Ghedin E."/>
            <person name="Paulini M."/>
        </authorList>
    </citation>
    <scope>NUCLEOTIDE SEQUENCE</scope>
    <source>
        <strain evidence="2">FR3</strain>
    </source>
</reference>